<name>A0AAE7E5X6_9BACT</name>
<evidence type="ECO:0000313" key="2">
    <source>
        <dbReference type="EMBL" id="QKF68276.1"/>
    </source>
</evidence>
<dbReference type="PROSITE" id="PS51257">
    <property type="entry name" value="PROKAR_LIPOPROTEIN"/>
    <property type="match status" value="1"/>
</dbReference>
<dbReference type="KEGG" id="avp:AVENP_2795"/>
<reference evidence="2 3" key="1">
    <citation type="submission" date="2020-05" db="EMBL/GenBank/DDBJ databases">
        <title>Complete genome sequencing of Campylobacter and Arcobacter type strains.</title>
        <authorList>
            <person name="Miller W.G."/>
            <person name="Yee E."/>
        </authorList>
    </citation>
    <scope>NUCLEOTIDE SEQUENCE [LARGE SCALE GENOMIC DNA]</scope>
    <source>
        <strain evidence="2 3">LMG 26156</strain>
    </source>
</reference>
<feature type="chain" id="PRO_5042005115" description="Lipoprotein" evidence="1">
    <location>
        <begin position="23"/>
        <end position="187"/>
    </location>
</feature>
<dbReference type="RefSeq" id="WP_172664326.1">
    <property type="nucleotide sequence ID" value="NZ_CP053840.1"/>
</dbReference>
<sequence length="187" mass="22736">MKMIIYLSSLLLLVGCSSLSNNFIDNIGNLKNNKKIYTHDSCTNFSYISQNQEEKYGKLFYEYINLDRSCHWNGMQRGFFDDLFKSTLNLNSLKVIERKEYKNYEFSTYLIDNKYYMNLVYKYLVYEDLFIIDYDGKYFDQEIRKFDINYINRFLNEPRFDSNYLNSLVRMNILNRYFSISRSDFEN</sequence>
<keyword evidence="3" id="KW-1185">Reference proteome</keyword>
<organism evidence="2 3">
    <name type="scientific">Arcobacter venerupis</name>
    <dbReference type="NCBI Taxonomy" id="1054033"/>
    <lineage>
        <taxon>Bacteria</taxon>
        <taxon>Pseudomonadati</taxon>
        <taxon>Campylobacterota</taxon>
        <taxon>Epsilonproteobacteria</taxon>
        <taxon>Campylobacterales</taxon>
        <taxon>Arcobacteraceae</taxon>
        <taxon>Arcobacter</taxon>
    </lineage>
</organism>
<gene>
    <name evidence="2" type="ORF">AVENP_2795</name>
</gene>
<evidence type="ECO:0000256" key="1">
    <source>
        <dbReference type="SAM" id="SignalP"/>
    </source>
</evidence>
<accession>A0AAE7E5X6</accession>
<dbReference type="EMBL" id="CP053840">
    <property type="protein sequence ID" value="QKF68276.1"/>
    <property type="molecule type" value="Genomic_DNA"/>
</dbReference>
<evidence type="ECO:0000313" key="3">
    <source>
        <dbReference type="Proteomes" id="UP000503482"/>
    </source>
</evidence>
<feature type="signal peptide" evidence="1">
    <location>
        <begin position="1"/>
        <end position="22"/>
    </location>
</feature>
<evidence type="ECO:0008006" key="4">
    <source>
        <dbReference type="Google" id="ProtNLM"/>
    </source>
</evidence>
<dbReference type="Proteomes" id="UP000503482">
    <property type="component" value="Chromosome"/>
</dbReference>
<proteinExistence type="predicted"/>
<dbReference type="AlphaFoldDB" id="A0AAE7E5X6"/>
<keyword evidence="1" id="KW-0732">Signal</keyword>
<protein>
    <recommendedName>
        <fullName evidence="4">Lipoprotein</fullName>
    </recommendedName>
</protein>